<accession>A0A512NT66</accession>
<organism evidence="2 3">
    <name type="scientific">Reyranella soli</name>
    <dbReference type="NCBI Taxonomy" id="1230389"/>
    <lineage>
        <taxon>Bacteria</taxon>
        <taxon>Pseudomonadati</taxon>
        <taxon>Pseudomonadota</taxon>
        <taxon>Alphaproteobacteria</taxon>
        <taxon>Hyphomicrobiales</taxon>
        <taxon>Reyranellaceae</taxon>
        <taxon>Reyranella</taxon>
    </lineage>
</organism>
<protein>
    <submittedName>
        <fullName evidence="2">Uncharacterized protein</fullName>
    </submittedName>
</protein>
<dbReference type="Proteomes" id="UP000321058">
    <property type="component" value="Unassembled WGS sequence"/>
</dbReference>
<evidence type="ECO:0000313" key="2">
    <source>
        <dbReference type="EMBL" id="GEP62119.1"/>
    </source>
</evidence>
<dbReference type="AlphaFoldDB" id="A0A512NT66"/>
<dbReference type="OrthoDB" id="7990959at2"/>
<comment type="caution">
    <text evidence="2">The sequence shown here is derived from an EMBL/GenBank/DDBJ whole genome shotgun (WGS) entry which is preliminary data.</text>
</comment>
<sequence length="220" mass="22724">MMKNVSCAVAAFALLSAASGLAQAQDGVVLDYTKRGFRDAAPAVAAADKTRVTSALAATPSDAVKALGKNRVVLGQAKGKSAKAGDVDFFLLSEKPPIAAEPFPKAAAQVIVALKGKDVVGTYVLPAERQYARLVGAVDMDGDNASEVLLEGSGYNMGQLIMAVDAVKLEASGTTRVAQSISEVYWDGCENPAGKKARSAKTISLRGGKLVETVHPEKCG</sequence>
<feature type="chain" id="PRO_5022172106" evidence="1">
    <location>
        <begin position="25"/>
        <end position="220"/>
    </location>
</feature>
<keyword evidence="1" id="KW-0732">Signal</keyword>
<name>A0A512NT66_9HYPH</name>
<feature type="signal peptide" evidence="1">
    <location>
        <begin position="1"/>
        <end position="24"/>
    </location>
</feature>
<evidence type="ECO:0000256" key="1">
    <source>
        <dbReference type="SAM" id="SignalP"/>
    </source>
</evidence>
<dbReference type="RefSeq" id="WP_147157379.1">
    <property type="nucleotide sequence ID" value="NZ_BKAJ01000312.1"/>
</dbReference>
<dbReference type="EMBL" id="BKAJ01000312">
    <property type="protein sequence ID" value="GEP62119.1"/>
    <property type="molecule type" value="Genomic_DNA"/>
</dbReference>
<proteinExistence type="predicted"/>
<gene>
    <name evidence="2" type="ORF">RSO01_92850</name>
</gene>
<reference evidence="2 3" key="1">
    <citation type="submission" date="2019-07" db="EMBL/GenBank/DDBJ databases">
        <title>Whole genome shotgun sequence of Reyranella soli NBRC 108950.</title>
        <authorList>
            <person name="Hosoyama A."/>
            <person name="Uohara A."/>
            <person name="Ohji S."/>
            <person name="Ichikawa N."/>
        </authorList>
    </citation>
    <scope>NUCLEOTIDE SEQUENCE [LARGE SCALE GENOMIC DNA]</scope>
    <source>
        <strain evidence="2 3">NBRC 108950</strain>
    </source>
</reference>
<evidence type="ECO:0000313" key="3">
    <source>
        <dbReference type="Proteomes" id="UP000321058"/>
    </source>
</evidence>
<keyword evidence="3" id="KW-1185">Reference proteome</keyword>